<name>A0A1L7WQC2_9HELO</name>
<feature type="region of interest" description="Disordered" evidence="1">
    <location>
        <begin position="20"/>
        <end position="54"/>
    </location>
</feature>
<keyword evidence="4" id="KW-1185">Reference proteome</keyword>
<sequence>MKTESIAVSSLLLLSTANAAPLPKADPSPPPQENVPTPTSLNTTHTATSSAPFLTPVTQQDLNDIYGPEEALNLATEEPAYLGLELSTKRDGVAVVPKDNVKDGDEGGREIEERQNNGVAHQGDKGGQGAPKGNGGCVIL</sequence>
<evidence type="ECO:0000313" key="4">
    <source>
        <dbReference type="Proteomes" id="UP000184330"/>
    </source>
</evidence>
<evidence type="ECO:0000313" key="3">
    <source>
        <dbReference type="EMBL" id="CZR54956.1"/>
    </source>
</evidence>
<dbReference type="Proteomes" id="UP000184330">
    <property type="component" value="Unassembled WGS sequence"/>
</dbReference>
<evidence type="ECO:0000256" key="1">
    <source>
        <dbReference type="SAM" id="MobiDB-lite"/>
    </source>
</evidence>
<feature type="chain" id="PRO_5009875175" evidence="2">
    <location>
        <begin position="20"/>
        <end position="140"/>
    </location>
</feature>
<feature type="compositionally biased region" description="Pro residues" evidence="1">
    <location>
        <begin position="24"/>
        <end position="33"/>
    </location>
</feature>
<proteinExistence type="predicted"/>
<feature type="compositionally biased region" description="Polar residues" evidence="1">
    <location>
        <begin position="34"/>
        <end position="54"/>
    </location>
</feature>
<accession>A0A1L7WQC2</accession>
<protein>
    <submittedName>
        <fullName evidence="3">Uncharacterized protein</fullName>
    </submittedName>
</protein>
<feature type="signal peptide" evidence="2">
    <location>
        <begin position="1"/>
        <end position="19"/>
    </location>
</feature>
<dbReference type="AlphaFoldDB" id="A0A1L7WQC2"/>
<dbReference type="EMBL" id="FJOG01000005">
    <property type="protein sequence ID" value="CZR54956.1"/>
    <property type="molecule type" value="Genomic_DNA"/>
</dbReference>
<gene>
    <name evidence="3" type="ORF">PAC_04841</name>
</gene>
<feature type="compositionally biased region" description="Basic and acidic residues" evidence="1">
    <location>
        <begin position="99"/>
        <end position="115"/>
    </location>
</feature>
<feature type="region of interest" description="Disordered" evidence="1">
    <location>
        <begin position="97"/>
        <end position="140"/>
    </location>
</feature>
<feature type="compositionally biased region" description="Gly residues" evidence="1">
    <location>
        <begin position="125"/>
        <end position="140"/>
    </location>
</feature>
<organism evidence="3 4">
    <name type="scientific">Phialocephala subalpina</name>
    <dbReference type="NCBI Taxonomy" id="576137"/>
    <lineage>
        <taxon>Eukaryota</taxon>
        <taxon>Fungi</taxon>
        <taxon>Dikarya</taxon>
        <taxon>Ascomycota</taxon>
        <taxon>Pezizomycotina</taxon>
        <taxon>Leotiomycetes</taxon>
        <taxon>Helotiales</taxon>
        <taxon>Mollisiaceae</taxon>
        <taxon>Phialocephala</taxon>
        <taxon>Phialocephala fortinii species complex</taxon>
    </lineage>
</organism>
<evidence type="ECO:0000256" key="2">
    <source>
        <dbReference type="SAM" id="SignalP"/>
    </source>
</evidence>
<reference evidence="3 4" key="1">
    <citation type="submission" date="2016-03" db="EMBL/GenBank/DDBJ databases">
        <authorList>
            <person name="Ploux O."/>
        </authorList>
    </citation>
    <scope>NUCLEOTIDE SEQUENCE [LARGE SCALE GENOMIC DNA]</scope>
    <source>
        <strain evidence="3 4">UAMH 11012</strain>
    </source>
</reference>
<keyword evidence="2" id="KW-0732">Signal</keyword>